<feature type="compositionally biased region" description="Polar residues" evidence="1">
    <location>
        <begin position="715"/>
        <end position="724"/>
    </location>
</feature>
<feature type="compositionally biased region" description="Basic and acidic residues" evidence="1">
    <location>
        <begin position="95"/>
        <end position="104"/>
    </location>
</feature>
<name>A0AAJ0HGD0_9PEZI</name>
<feature type="compositionally biased region" description="Basic and acidic residues" evidence="1">
    <location>
        <begin position="891"/>
        <end position="902"/>
    </location>
</feature>
<feature type="region of interest" description="Disordered" evidence="1">
    <location>
        <begin position="836"/>
        <end position="924"/>
    </location>
</feature>
<feature type="region of interest" description="Disordered" evidence="1">
    <location>
        <begin position="628"/>
        <end position="668"/>
    </location>
</feature>
<feature type="compositionally biased region" description="Polar residues" evidence="1">
    <location>
        <begin position="147"/>
        <end position="156"/>
    </location>
</feature>
<feature type="compositionally biased region" description="Low complexity" evidence="1">
    <location>
        <begin position="416"/>
        <end position="433"/>
    </location>
</feature>
<feature type="compositionally biased region" description="Polar residues" evidence="1">
    <location>
        <begin position="457"/>
        <end position="480"/>
    </location>
</feature>
<feature type="compositionally biased region" description="Low complexity" evidence="1">
    <location>
        <begin position="836"/>
        <end position="853"/>
    </location>
</feature>
<feature type="region of interest" description="Disordered" evidence="1">
    <location>
        <begin position="711"/>
        <end position="792"/>
    </location>
</feature>
<evidence type="ECO:0000313" key="3">
    <source>
        <dbReference type="Proteomes" id="UP001275084"/>
    </source>
</evidence>
<keyword evidence="3" id="KW-1185">Reference proteome</keyword>
<feature type="compositionally biased region" description="Polar residues" evidence="1">
    <location>
        <begin position="740"/>
        <end position="750"/>
    </location>
</feature>
<dbReference type="EMBL" id="JAUIQD010000005">
    <property type="protein sequence ID" value="KAK3350337.1"/>
    <property type="molecule type" value="Genomic_DNA"/>
</dbReference>
<feature type="compositionally biased region" description="Pro residues" evidence="1">
    <location>
        <begin position="359"/>
        <end position="371"/>
    </location>
</feature>
<protein>
    <submittedName>
        <fullName evidence="2">Uncharacterized protein</fullName>
    </submittedName>
</protein>
<evidence type="ECO:0000313" key="2">
    <source>
        <dbReference type="EMBL" id="KAK3350337.1"/>
    </source>
</evidence>
<feature type="compositionally biased region" description="Low complexity" evidence="1">
    <location>
        <begin position="638"/>
        <end position="655"/>
    </location>
</feature>
<dbReference type="Proteomes" id="UP001275084">
    <property type="component" value="Unassembled WGS sequence"/>
</dbReference>
<reference evidence="2" key="1">
    <citation type="journal article" date="2023" name="Mol. Phylogenet. Evol.">
        <title>Genome-scale phylogeny and comparative genomics of the fungal order Sordariales.</title>
        <authorList>
            <person name="Hensen N."/>
            <person name="Bonometti L."/>
            <person name="Westerberg I."/>
            <person name="Brannstrom I.O."/>
            <person name="Guillou S."/>
            <person name="Cros-Aarteil S."/>
            <person name="Calhoun S."/>
            <person name="Haridas S."/>
            <person name="Kuo A."/>
            <person name="Mondo S."/>
            <person name="Pangilinan J."/>
            <person name="Riley R."/>
            <person name="LaButti K."/>
            <person name="Andreopoulos B."/>
            <person name="Lipzen A."/>
            <person name="Chen C."/>
            <person name="Yan M."/>
            <person name="Daum C."/>
            <person name="Ng V."/>
            <person name="Clum A."/>
            <person name="Steindorff A."/>
            <person name="Ohm R.A."/>
            <person name="Martin F."/>
            <person name="Silar P."/>
            <person name="Natvig D.O."/>
            <person name="Lalanne C."/>
            <person name="Gautier V."/>
            <person name="Ament-Velasquez S.L."/>
            <person name="Kruys A."/>
            <person name="Hutchinson M.I."/>
            <person name="Powell A.J."/>
            <person name="Barry K."/>
            <person name="Miller A.N."/>
            <person name="Grigoriev I.V."/>
            <person name="Debuchy R."/>
            <person name="Gladieux P."/>
            <person name="Hiltunen Thoren M."/>
            <person name="Johannesson H."/>
        </authorList>
    </citation>
    <scope>NUCLEOTIDE SEQUENCE</scope>
    <source>
        <strain evidence="2">CBS 955.72</strain>
    </source>
</reference>
<feature type="region of interest" description="Disordered" evidence="1">
    <location>
        <begin position="328"/>
        <end position="377"/>
    </location>
</feature>
<feature type="compositionally biased region" description="Basic and acidic residues" evidence="1">
    <location>
        <begin position="274"/>
        <end position="286"/>
    </location>
</feature>
<sequence length="946" mass="101198">MGHSSKFTFPLPGRRSKPAPPPIITAAPLTKAQKILGTGGINTDSPTLSPDGKWWDARSNSGISVAVSETTASHAEGRPGLGSAHDNRSAGSPRRQWDESEIIPRETNLLPPTGLGHDGVTDASSLRRRQSSSTITSYYDKSKLPLSISQQTSNSAMAKGLPTKAQALLDMDGHSESKPKKKKPARLDLSALLPRSRASKAKHLKPDSHKHVLGPDLMTKSPSVMSVSPADSTPPPIQQRTDRSLGKKLTRESLVERPPLPEAPQHLRQPPAGTRREVVGRSEGGRPGHRPTKSTVNLMNLYDHYEQRSFADAIEHDRHGELESELALSPGHQMPPYPSPTVSTASGHAHMSPLGSNPVRPPHPSKPPPLPTMGSVHDLSLAIGAGPLSLISPPADNASISSRHTRTSKASRRTDLSLTDLDLQQNSMLSLSSDSEDDGYEPSSKSSLAIPPALSDGQASPTSPRSAISQRSTATVPQDISRSKQSKRTSFATSPQFLPIPEGAATAGGSPPKINARSSSLFLGSTAKKHAQVLPHQTSRLSIATTSTGRTASYSLMPHTPVEGPKCPGTRNTPPYKAPVDPRCGSFPSPPTRRAARPSRASITSEQPTPPFSPTSVEFYLQSQQSSRITFDEQSIRSSKSVSSMAKSGSVSGASLPRRGSATSSVQEITTGSGRFMAVTRQEEMLLAALRLKRARMREDIIAEFEDELDREEANTLSRQVTGDSSVSMSGVSRQSSMSTMRNSVNSMGTLSARPLQQQKPPRPQIRISTGSNEKIRERSSVSTGEKGGRGQILLMMDRPTEHSGLDTAEPSPDLDDFLGFDDDSLDSKASIGSISGASSISQRPSLSATTSGTGSGTGSRSNQLSRENLHPRRGSGQSSRRGSSDLPVRILEDPREEEGVPRPDSPISPCDFPTPTSMTRKKQVRLSAVGNYKPNIEAGWWDDSG</sequence>
<feature type="compositionally biased region" description="Low complexity" evidence="1">
    <location>
        <begin position="725"/>
        <end position="739"/>
    </location>
</feature>
<organism evidence="2 3">
    <name type="scientific">Lasiosphaeria hispida</name>
    <dbReference type="NCBI Taxonomy" id="260671"/>
    <lineage>
        <taxon>Eukaryota</taxon>
        <taxon>Fungi</taxon>
        <taxon>Dikarya</taxon>
        <taxon>Ascomycota</taxon>
        <taxon>Pezizomycotina</taxon>
        <taxon>Sordariomycetes</taxon>
        <taxon>Sordariomycetidae</taxon>
        <taxon>Sordariales</taxon>
        <taxon>Lasiosphaeriaceae</taxon>
        <taxon>Lasiosphaeria</taxon>
    </lineage>
</organism>
<evidence type="ECO:0000256" key="1">
    <source>
        <dbReference type="SAM" id="MobiDB-lite"/>
    </source>
</evidence>
<feature type="region of interest" description="Disordered" evidence="1">
    <location>
        <begin position="393"/>
        <end position="517"/>
    </location>
</feature>
<feature type="region of interest" description="Disordered" evidence="1">
    <location>
        <begin position="69"/>
        <end position="296"/>
    </location>
</feature>
<accession>A0AAJ0HGD0</accession>
<comment type="caution">
    <text evidence="2">The sequence shown here is derived from an EMBL/GenBank/DDBJ whole genome shotgun (WGS) entry which is preliminary data.</text>
</comment>
<feature type="region of interest" description="Disordered" evidence="1">
    <location>
        <begin position="1"/>
        <end position="24"/>
    </location>
</feature>
<reference evidence="2" key="2">
    <citation type="submission" date="2023-06" db="EMBL/GenBank/DDBJ databases">
        <authorList>
            <consortium name="Lawrence Berkeley National Laboratory"/>
            <person name="Haridas S."/>
            <person name="Hensen N."/>
            <person name="Bonometti L."/>
            <person name="Westerberg I."/>
            <person name="Brannstrom I.O."/>
            <person name="Guillou S."/>
            <person name="Cros-Aarteil S."/>
            <person name="Calhoun S."/>
            <person name="Kuo A."/>
            <person name="Mondo S."/>
            <person name="Pangilinan J."/>
            <person name="Riley R."/>
            <person name="Labutti K."/>
            <person name="Andreopoulos B."/>
            <person name="Lipzen A."/>
            <person name="Chen C."/>
            <person name="Yanf M."/>
            <person name="Daum C."/>
            <person name="Ng V."/>
            <person name="Clum A."/>
            <person name="Steindorff A."/>
            <person name="Ohm R."/>
            <person name="Martin F."/>
            <person name="Silar P."/>
            <person name="Natvig D."/>
            <person name="Lalanne C."/>
            <person name="Gautier V."/>
            <person name="Ament-Velasquez S.L."/>
            <person name="Kruys A."/>
            <person name="Hutchinson M.I."/>
            <person name="Powell A.J."/>
            <person name="Barry K."/>
            <person name="Miller A.N."/>
            <person name="Grigoriev I.V."/>
            <person name="Debuchy R."/>
            <person name="Gladieux P."/>
            <person name="Thoren M.H."/>
            <person name="Johannesson H."/>
        </authorList>
    </citation>
    <scope>NUCLEOTIDE SEQUENCE</scope>
    <source>
        <strain evidence="2">CBS 955.72</strain>
    </source>
</reference>
<feature type="region of interest" description="Disordered" evidence="1">
    <location>
        <begin position="552"/>
        <end position="616"/>
    </location>
</feature>
<gene>
    <name evidence="2" type="ORF">B0T25DRAFT_483268</name>
</gene>
<feature type="compositionally biased region" description="Polar residues" evidence="1">
    <location>
        <begin position="220"/>
        <end position="231"/>
    </location>
</feature>
<proteinExistence type="predicted"/>
<feature type="region of interest" description="Disordered" evidence="1">
    <location>
        <begin position="802"/>
        <end position="821"/>
    </location>
</feature>
<feature type="compositionally biased region" description="Basic and acidic residues" evidence="1">
    <location>
        <begin position="240"/>
        <end position="255"/>
    </location>
</feature>
<dbReference type="AlphaFoldDB" id="A0AAJ0HGD0"/>